<evidence type="ECO:0000313" key="3">
    <source>
        <dbReference type="Proteomes" id="UP000254084"/>
    </source>
</evidence>
<dbReference type="EMBL" id="UGUW01000004">
    <property type="protein sequence ID" value="SUD59792.1"/>
    <property type="molecule type" value="Genomic_DNA"/>
</dbReference>
<proteinExistence type="predicted"/>
<organism evidence="2 3">
    <name type="scientific">Ectopseudomonas oleovorans</name>
    <name type="common">Pseudomonas oleovorans</name>
    <dbReference type="NCBI Taxonomy" id="301"/>
    <lineage>
        <taxon>Bacteria</taxon>
        <taxon>Pseudomonadati</taxon>
        <taxon>Pseudomonadota</taxon>
        <taxon>Gammaproteobacteria</taxon>
        <taxon>Pseudomonadales</taxon>
        <taxon>Pseudomonadaceae</taxon>
        <taxon>Ectopseudomonas</taxon>
    </lineage>
</organism>
<dbReference type="RefSeq" id="WP_084340501.1">
    <property type="nucleotide sequence ID" value="NZ_UGUW01000004.1"/>
</dbReference>
<name>A0A379K5U3_ECTOL</name>
<dbReference type="AlphaFoldDB" id="A0A379K5U3"/>
<reference evidence="2 3" key="1">
    <citation type="submission" date="2018-06" db="EMBL/GenBank/DDBJ databases">
        <authorList>
            <consortium name="Pathogen Informatics"/>
            <person name="Doyle S."/>
        </authorList>
    </citation>
    <scope>NUCLEOTIDE SEQUENCE [LARGE SCALE GENOMIC DNA]</scope>
    <source>
        <strain evidence="2 3">NCTC10860</strain>
    </source>
</reference>
<dbReference type="Proteomes" id="UP000254084">
    <property type="component" value="Unassembled WGS sequence"/>
</dbReference>
<sequence>MQQPPVITYNLKERGREHRGVKRSFDIPAIVKAINSPKCQERVRTRGMLGFFGHWPRLRFGLEPAEGGIAEGKAQAVEPAVVTVMLKAHPDGTIEHKTEFLDTSTGQLAARMYANRVGGFSSAIDPRAPEFYGFDWVNDPNYSTNRGYDLALDSVANGEMTLDDVLLAEYAEQTTGMNRLMSMLESNMQLALDTAARLERENSDLLDILSRKNAAGPADFTPATEGAFARLERDRRFFLDSAALPDFKSPEAAEKRKEDREYLQLASRVIQHV</sequence>
<evidence type="ECO:0000256" key="1">
    <source>
        <dbReference type="SAM" id="Coils"/>
    </source>
</evidence>
<gene>
    <name evidence="2" type="ORF">NCTC10860_02103</name>
</gene>
<protein>
    <submittedName>
        <fullName evidence="2">Uncharacterized protein</fullName>
    </submittedName>
</protein>
<feature type="coiled-coil region" evidence="1">
    <location>
        <begin position="181"/>
        <end position="215"/>
    </location>
</feature>
<evidence type="ECO:0000313" key="2">
    <source>
        <dbReference type="EMBL" id="SUD59792.1"/>
    </source>
</evidence>
<accession>A0A379K5U3</accession>
<keyword evidence="1" id="KW-0175">Coiled coil</keyword>